<dbReference type="EMBL" id="GACK01000413">
    <property type="protein sequence ID" value="JAA64621.1"/>
    <property type="molecule type" value="mRNA"/>
</dbReference>
<evidence type="ECO:0000313" key="1">
    <source>
        <dbReference type="EMBL" id="JAA64621.1"/>
    </source>
</evidence>
<reference evidence="1" key="2">
    <citation type="journal article" date="2015" name="J. Proteomics">
        <title>Sexual differences in the sialomes of the zebra tick, Rhipicephalus pulchellus.</title>
        <authorList>
            <person name="Tan A.W."/>
            <person name="Francischetti I.M."/>
            <person name="Slovak M."/>
            <person name="Kini R.M."/>
            <person name="Ribeiro J.M."/>
        </authorList>
    </citation>
    <scope>NUCLEOTIDE SEQUENCE</scope>
    <source>
        <tissue evidence="1">Salivary gland</tissue>
    </source>
</reference>
<dbReference type="AlphaFoldDB" id="L7MK95"/>
<protein>
    <submittedName>
        <fullName evidence="1">Uncharacterized protein</fullName>
    </submittedName>
</protein>
<sequence>MTRELSKAKSKSKCSPCCAQLVHFSVCQACGCSCVVAASLGSSLSPPSMKHINPCKEWSKSLPALSLWVVCL</sequence>
<name>L7MK95_RHIPC</name>
<reference evidence="1" key="1">
    <citation type="submission" date="2012-11" db="EMBL/GenBank/DDBJ databases">
        <authorList>
            <person name="Lucero-Rivera Y.E."/>
            <person name="Tovar-Ramirez D."/>
        </authorList>
    </citation>
    <scope>NUCLEOTIDE SEQUENCE</scope>
    <source>
        <tissue evidence="1">Salivary gland</tissue>
    </source>
</reference>
<feature type="non-terminal residue" evidence="1">
    <location>
        <position position="72"/>
    </location>
</feature>
<organism evidence="1">
    <name type="scientific">Rhipicephalus pulchellus</name>
    <name type="common">Yellow backed tick</name>
    <name type="synonym">Dermacentor pulchellus</name>
    <dbReference type="NCBI Taxonomy" id="72859"/>
    <lineage>
        <taxon>Eukaryota</taxon>
        <taxon>Metazoa</taxon>
        <taxon>Ecdysozoa</taxon>
        <taxon>Arthropoda</taxon>
        <taxon>Chelicerata</taxon>
        <taxon>Arachnida</taxon>
        <taxon>Acari</taxon>
        <taxon>Parasitiformes</taxon>
        <taxon>Ixodida</taxon>
        <taxon>Ixodoidea</taxon>
        <taxon>Ixodidae</taxon>
        <taxon>Rhipicephalinae</taxon>
        <taxon>Rhipicephalus</taxon>
        <taxon>Rhipicephalus</taxon>
    </lineage>
</organism>
<proteinExistence type="evidence at transcript level"/>
<accession>L7MK95</accession>